<keyword evidence="1" id="KW-0808">Transferase</keyword>
<dbReference type="Gene3D" id="3.40.50.2300">
    <property type="match status" value="1"/>
</dbReference>
<accession>A0A7Z0PF17</accession>
<dbReference type="Proteomes" id="UP000526184">
    <property type="component" value="Unassembled WGS sequence"/>
</dbReference>
<organism evidence="3 4">
    <name type="scientific">Streptobacillus felis</name>
    <dbReference type="NCBI Taxonomy" id="1384509"/>
    <lineage>
        <taxon>Bacteria</taxon>
        <taxon>Fusobacteriati</taxon>
        <taxon>Fusobacteriota</taxon>
        <taxon>Fusobacteriia</taxon>
        <taxon>Fusobacteriales</taxon>
        <taxon>Leptotrichiaceae</taxon>
        <taxon>Streptobacillus</taxon>
    </lineage>
</organism>
<dbReference type="InterPro" id="IPR003501">
    <property type="entry name" value="PTS_EIIB_2/3"/>
</dbReference>
<gene>
    <name evidence="3" type="ORF">HP397_04505</name>
</gene>
<dbReference type="GO" id="GO:0009401">
    <property type="term" value="P:phosphoenolpyruvate-dependent sugar phosphotransferase system"/>
    <property type="evidence" value="ECO:0007669"/>
    <property type="project" value="InterPro"/>
</dbReference>
<dbReference type="InterPro" id="IPR036095">
    <property type="entry name" value="PTS_EIIB-like_sf"/>
</dbReference>
<dbReference type="OrthoDB" id="6603449at2"/>
<dbReference type="EMBL" id="JABMKT010000020">
    <property type="protein sequence ID" value="NYV28074.1"/>
    <property type="molecule type" value="Genomic_DNA"/>
</dbReference>
<evidence type="ECO:0000313" key="4">
    <source>
        <dbReference type="Proteomes" id="UP000526184"/>
    </source>
</evidence>
<keyword evidence="3" id="KW-0813">Transport</keyword>
<keyword evidence="4" id="KW-1185">Reference proteome</keyword>
<feature type="domain" description="PTS EIIB type-2" evidence="2">
    <location>
        <begin position="1"/>
        <end position="90"/>
    </location>
</feature>
<proteinExistence type="predicted"/>
<evidence type="ECO:0000256" key="1">
    <source>
        <dbReference type="ARBA" id="ARBA00022679"/>
    </source>
</evidence>
<dbReference type="Pfam" id="PF02302">
    <property type="entry name" value="PTS_IIB"/>
    <property type="match status" value="1"/>
</dbReference>
<dbReference type="RefSeq" id="WP_067319873.1">
    <property type="nucleotide sequence ID" value="NZ_CBCRWS010000014.1"/>
</dbReference>
<dbReference type="InterPro" id="IPR013011">
    <property type="entry name" value="PTS_EIIB_2"/>
</dbReference>
<dbReference type="AlphaFoldDB" id="A0A7Z0PF17"/>
<evidence type="ECO:0000259" key="2">
    <source>
        <dbReference type="PROSITE" id="PS51099"/>
    </source>
</evidence>
<sequence>MKVLAVCGSGTGTSMILKTTMKKIVEKGFKIEIDTCTIDEVANKLDGVDLVICSDKLAPKVDAKGKKVVSVKNILDDVEVLEKLSETGLI</sequence>
<keyword evidence="3" id="KW-0762">Sugar transport</keyword>
<dbReference type="GO" id="GO:0008982">
    <property type="term" value="F:protein-N(PI)-phosphohistidine-sugar phosphotransferase activity"/>
    <property type="evidence" value="ECO:0007669"/>
    <property type="project" value="InterPro"/>
</dbReference>
<name>A0A7Z0PF17_9FUSO</name>
<dbReference type="PROSITE" id="PS51099">
    <property type="entry name" value="PTS_EIIB_TYPE_2"/>
    <property type="match status" value="1"/>
</dbReference>
<protein>
    <submittedName>
        <fullName evidence="3">PTS sugar transporter subunit IIB</fullName>
    </submittedName>
</protein>
<comment type="caution">
    <text evidence="3">The sequence shown here is derived from an EMBL/GenBank/DDBJ whole genome shotgun (WGS) entry which is preliminary data.</text>
</comment>
<evidence type="ECO:0000313" key="3">
    <source>
        <dbReference type="EMBL" id="NYV28074.1"/>
    </source>
</evidence>
<dbReference type="CDD" id="cd05563">
    <property type="entry name" value="PTS_IIB_ascorbate"/>
    <property type="match status" value="1"/>
</dbReference>
<reference evidence="3 4" key="1">
    <citation type="submission" date="2020-05" db="EMBL/GenBank/DDBJ databases">
        <title>Streptobacillus felis strain LHL191014123.</title>
        <authorList>
            <person name="Fawzy A."/>
            <person name="Rau J."/>
            <person name="Risse K."/>
            <person name="Schauerte N."/>
            <person name="Geiger C."/>
            <person name="Blom J."/>
            <person name="Imirzalioglu C."/>
            <person name="Falgenhauer J."/>
            <person name="Bach A."/>
            <person name="Herden C."/>
            <person name="Eisenberg T."/>
        </authorList>
    </citation>
    <scope>NUCLEOTIDE SEQUENCE [LARGE SCALE GENOMIC DNA]</scope>
    <source>
        <strain evidence="3 4">LHL191014123</strain>
    </source>
</reference>
<dbReference type="SUPFAM" id="SSF52794">
    <property type="entry name" value="PTS system IIB component-like"/>
    <property type="match status" value="1"/>
</dbReference>